<dbReference type="EMBL" id="VAUV01000004">
    <property type="protein sequence ID" value="TLD71609.1"/>
    <property type="molecule type" value="Genomic_DNA"/>
</dbReference>
<proteinExistence type="predicted"/>
<name>A0A5R8KJ12_9BACT</name>
<dbReference type="InterPro" id="IPR002645">
    <property type="entry name" value="STAS_dom"/>
</dbReference>
<evidence type="ECO:0000259" key="1">
    <source>
        <dbReference type="PROSITE" id="PS50801"/>
    </source>
</evidence>
<feature type="domain" description="STAS" evidence="1">
    <location>
        <begin position="5"/>
        <end position="103"/>
    </location>
</feature>
<comment type="caution">
    <text evidence="2">The sequence shown here is derived from an EMBL/GenBank/DDBJ whole genome shotgun (WGS) entry which is preliminary data.</text>
</comment>
<accession>A0A5R8KJ12</accession>
<dbReference type="Pfam" id="PF01740">
    <property type="entry name" value="STAS"/>
    <property type="match status" value="1"/>
</dbReference>
<sequence>MTPPAPILVGQVGNLLWLRVEGKGSFQNSVQVKRCFQTMMEKGSRHFVVDLERCPIMDSTFLGTLTGAALNLQSKGEGEVCIINANARNHQLLTSLGLDHILEVDTEGERYREERELVRADLSTIPQEGGAPDKTEQAEHVLAAHEALTQANEENASRFKDVIEFLEKELRAKSGATA</sequence>
<gene>
    <name evidence="2" type="ORF">FEM03_05560</name>
</gene>
<dbReference type="AlphaFoldDB" id="A0A5R8KJ12"/>
<evidence type="ECO:0000313" key="2">
    <source>
        <dbReference type="EMBL" id="TLD71609.1"/>
    </source>
</evidence>
<keyword evidence="3" id="KW-1185">Reference proteome</keyword>
<protein>
    <submittedName>
        <fullName evidence="2">STAS domain-containing protein</fullName>
    </submittedName>
</protein>
<dbReference type="CDD" id="cd07043">
    <property type="entry name" value="STAS_anti-anti-sigma_factors"/>
    <property type="match status" value="1"/>
</dbReference>
<reference evidence="2 3" key="1">
    <citation type="submission" date="2019-05" db="EMBL/GenBank/DDBJ databases">
        <title>Verrucobacter flavum gen. nov., sp. nov. a new member of the family Verrucomicrobiaceae.</title>
        <authorList>
            <person name="Szuroczki S."/>
            <person name="Abbaszade G."/>
            <person name="Szabo A."/>
            <person name="Felfoldi T."/>
            <person name="Schumann P."/>
            <person name="Boka K."/>
            <person name="Keki Z."/>
            <person name="Toumi M."/>
            <person name="Toth E."/>
        </authorList>
    </citation>
    <scope>NUCLEOTIDE SEQUENCE [LARGE SCALE GENOMIC DNA]</scope>
    <source>
        <strain evidence="2 3">MG-N-17</strain>
    </source>
</reference>
<dbReference type="OrthoDB" id="370397at2"/>
<dbReference type="SUPFAM" id="SSF52091">
    <property type="entry name" value="SpoIIaa-like"/>
    <property type="match status" value="1"/>
</dbReference>
<dbReference type="Gene3D" id="3.30.750.24">
    <property type="entry name" value="STAS domain"/>
    <property type="match status" value="1"/>
</dbReference>
<evidence type="ECO:0000313" key="3">
    <source>
        <dbReference type="Proteomes" id="UP000306196"/>
    </source>
</evidence>
<dbReference type="Proteomes" id="UP000306196">
    <property type="component" value="Unassembled WGS sequence"/>
</dbReference>
<dbReference type="InterPro" id="IPR036513">
    <property type="entry name" value="STAS_dom_sf"/>
</dbReference>
<dbReference type="PROSITE" id="PS50801">
    <property type="entry name" value="STAS"/>
    <property type="match status" value="1"/>
</dbReference>
<organism evidence="2 3">
    <name type="scientific">Phragmitibacter flavus</name>
    <dbReference type="NCBI Taxonomy" id="2576071"/>
    <lineage>
        <taxon>Bacteria</taxon>
        <taxon>Pseudomonadati</taxon>
        <taxon>Verrucomicrobiota</taxon>
        <taxon>Verrucomicrobiia</taxon>
        <taxon>Verrucomicrobiales</taxon>
        <taxon>Verrucomicrobiaceae</taxon>
        <taxon>Phragmitibacter</taxon>
    </lineage>
</organism>
<dbReference type="RefSeq" id="WP_138085205.1">
    <property type="nucleotide sequence ID" value="NZ_VAUV01000004.1"/>
</dbReference>